<feature type="transmembrane region" description="Helical" evidence="7">
    <location>
        <begin position="91"/>
        <end position="117"/>
    </location>
</feature>
<feature type="domain" description="Cytochrome b561" evidence="9">
    <location>
        <begin position="64"/>
        <end position="187"/>
    </location>
</feature>
<keyword evidence="4" id="KW-0249">Electron transport</keyword>
<evidence type="ECO:0000256" key="5">
    <source>
        <dbReference type="ARBA" id="ARBA00022989"/>
    </source>
</evidence>
<dbReference type="Proteomes" id="UP000800094">
    <property type="component" value="Unassembled WGS sequence"/>
</dbReference>
<evidence type="ECO:0000313" key="10">
    <source>
        <dbReference type="EMBL" id="KAF2247128.1"/>
    </source>
</evidence>
<reference evidence="10" key="1">
    <citation type="journal article" date="2020" name="Stud. Mycol.">
        <title>101 Dothideomycetes genomes: a test case for predicting lifestyles and emergence of pathogens.</title>
        <authorList>
            <person name="Haridas S."/>
            <person name="Albert R."/>
            <person name="Binder M."/>
            <person name="Bloem J."/>
            <person name="Labutti K."/>
            <person name="Salamov A."/>
            <person name="Andreopoulos B."/>
            <person name="Baker S."/>
            <person name="Barry K."/>
            <person name="Bills G."/>
            <person name="Bluhm B."/>
            <person name="Cannon C."/>
            <person name="Castanera R."/>
            <person name="Culley D."/>
            <person name="Daum C."/>
            <person name="Ezra D."/>
            <person name="Gonzalez J."/>
            <person name="Henrissat B."/>
            <person name="Kuo A."/>
            <person name="Liang C."/>
            <person name="Lipzen A."/>
            <person name="Lutzoni F."/>
            <person name="Magnuson J."/>
            <person name="Mondo S."/>
            <person name="Nolan M."/>
            <person name="Ohm R."/>
            <person name="Pangilinan J."/>
            <person name="Park H.-J."/>
            <person name="Ramirez L."/>
            <person name="Alfaro M."/>
            <person name="Sun H."/>
            <person name="Tritt A."/>
            <person name="Yoshinaga Y."/>
            <person name="Zwiers L.-H."/>
            <person name="Turgeon B."/>
            <person name="Goodwin S."/>
            <person name="Spatafora J."/>
            <person name="Crous P."/>
            <person name="Grigoriev I."/>
        </authorList>
    </citation>
    <scope>NUCLEOTIDE SEQUENCE</scope>
    <source>
        <strain evidence="10">CBS 122368</strain>
    </source>
</reference>
<organism evidence="10 11">
    <name type="scientific">Trematosphaeria pertusa</name>
    <dbReference type="NCBI Taxonomy" id="390896"/>
    <lineage>
        <taxon>Eukaryota</taxon>
        <taxon>Fungi</taxon>
        <taxon>Dikarya</taxon>
        <taxon>Ascomycota</taxon>
        <taxon>Pezizomycotina</taxon>
        <taxon>Dothideomycetes</taxon>
        <taxon>Pleosporomycetidae</taxon>
        <taxon>Pleosporales</taxon>
        <taxon>Massarineae</taxon>
        <taxon>Trematosphaeriaceae</taxon>
        <taxon>Trematosphaeria</taxon>
    </lineage>
</organism>
<evidence type="ECO:0000259" key="9">
    <source>
        <dbReference type="SMART" id="SM00665"/>
    </source>
</evidence>
<evidence type="ECO:0000256" key="1">
    <source>
        <dbReference type="ARBA" id="ARBA00004370"/>
    </source>
</evidence>
<evidence type="ECO:0000256" key="3">
    <source>
        <dbReference type="ARBA" id="ARBA00022692"/>
    </source>
</evidence>
<dbReference type="InterPro" id="IPR006593">
    <property type="entry name" value="Cyt_b561/ferric_Rdtase_TM"/>
</dbReference>
<evidence type="ECO:0000313" key="11">
    <source>
        <dbReference type="Proteomes" id="UP000800094"/>
    </source>
</evidence>
<keyword evidence="2" id="KW-0813">Transport</keyword>
<dbReference type="SMART" id="SM00665">
    <property type="entry name" value="B561"/>
    <property type="match status" value="1"/>
</dbReference>
<evidence type="ECO:0000256" key="4">
    <source>
        <dbReference type="ARBA" id="ARBA00022982"/>
    </source>
</evidence>
<feature type="chain" id="PRO_5025356041" description="Cytochrome b561 domain-containing protein" evidence="8">
    <location>
        <begin position="19"/>
        <end position="245"/>
    </location>
</feature>
<evidence type="ECO:0000256" key="6">
    <source>
        <dbReference type="ARBA" id="ARBA00023136"/>
    </source>
</evidence>
<feature type="transmembrane region" description="Helical" evidence="7">
    <location>
        <begin position="203"/>
        <end position="223"/>
    </location>
</feature>
<evidence type="ECO:0000256" key="2">
    <source>
        <dbReference type="ARBA" id="ARBA00022448"/>
    </source>
</evidence>
<dbReference type="PANTHER" id="PTHR47797:SF1">
    <property type="entry name" value="CYTOCHROME B561 DOMAIN-CONTAINING PROTEIN-RELATED"/>
    <property type="match status" value="1"/>
</dbReference>
<keyword evidence="8" id="KW-0732">Signal</keyword>
<feature type="transmembrane region" description="Helical" evidence="7">
    <location>
        <begin position="62"/>
        <end position="84"/>
    </location>
</feature>
<feature type="transmembrane region" description="Helical" evidence="7">
    <location>
        <begin position="129"/>
        <end position="149"/>
    </location>
</feature>
<keyword evidence="5 7" id="KW-1133">Transmembrane helix</keyword>
<dbReference type="Pfam" id="PF03188">
    <property type="entry name" value="Cytochrom_B561"/>
    <property type="match status" value="1"/>
</dbReference>
<dbReference type="CDD" id="cd08760">
    <property type="entry name" value="Cyt_b561_FRRS1_like"/>
    <property type="match status" value="1"/>
</dbReference>
<dbReference type="RefSeq" id="XP_033682132.1">
    <property type="nucleotide sequence ID" value="XM_033822327.1"/>
</dbReference>
<evidence type="ECO:0000256" key="7">
    <source>
        <dbReference type="SAM" id="Phobius"/>
    </source>
</evidence>
<proteinExistence type="predicted"/>
<gene>
    <name evidence="10" type="ORF">BU26DRAFT_342374</name>
</gene>
<feature type="signal peptide" evidence="8">
    <location>
        <begin position="1"/>
        <end position="18"/>
    </location>
</feature>
<dbReference type="EMBL" id="ML987197">
    <property type="protein sequence ID" value="KAF2247128.1"/>
    <property type="molecule type" value="Genomic_DNA"/>
</dbReference>
<feature type="transmembrane region" description="Helical" evidence="7">
    <location>
        <begin position="170"/>
        <end position="191"/>
    </location>
</feature>
<keyword evidence="6 7" id="KW-0472">Membrane</keyword>
<accession>A0A6A6IAP7</accession>
<sequence length="245" mass="26712">MSLSSKALLLTLASLASAQYGPGGSYGPSGGGGDSSNPFSGGGSQFGGFDIASFLNQREKILIAHGVLASLAFVILFPTGSILIRLASFPGLWLVHGLFQLFAYVVYIAAFGIGVWFVKNIPVSLLDHYHPVIGIVVFCLLFFQPILGLMHHYQFKKYSRRTLWSYGHLWLGRIVITLGMINGGLGMLLATDTGYFVPSRGQKIAYGVVAGIMWLLWMFSAIIGERRRARARKSPDSSARKEQYA</sequence>
<comment type="subcellular location">
    <subcellularLocation>
        <location evidence="1">Membrane</location>
    </subcellularLocation>
</comment>
<keyword evidence="3 7" id="KW-0812">Transmembrane</keyword>
<evidence type="ECO:0000256" key="8">
    <source>
        <dbReference type="SAM" id="SignalP"/>
    </source>
</evidence>
<keyword evidence="11" id="KW-1185">Reference proteome</keyword>
<name>A0A6A6IAP7_9PLEO</name>
<protein>
    <recommendedName>
        <fullName evidence="9">Cytochrome b561 domain-containing protein</fullName>
    </recommendedName>
</protein>
<dbReference type="PANTHER" id="PTHR47797">
    <property type="entry name" value="DEHYDROGENASE, PUTATIVE (AFU_ORTHOLOGUE AFUA_8G05805)-RELATED"/>
    <property type="match status" value="1"/>
</dbReference>
<dbReference type="GO" id="GO:0016020">
    <property type="term" value="C:membrane"/>
    <property type="evidence" value="ECO:0007669"/>
    <property type="project" value="UniProtKB-SubCell"/>
</dbReference>
<dbReference type="Gene3D" id="1.20.120.1770">
    <property type="match status" value="1"/>
</dbReference>
<dbReference type="OrthoDB" id="19261at2759"/>
<dbReference type="AlphaFoldDB" id="A0A6A6IAP7"/>
<dbReference type="GeneID" id="54575657"/>